<keyword evidence="1" id="KW-1133">Transmembrane helix</keyword>
<feature type="transmembrane region" description="Helical" evidence="1">
    <location>
        <begin position="54"/>
        <end position="73"/>
    </location>
</feature>
<name>A0A342K6E6_9CEST</name>
<protein>
    <submittedName>
        <fullName evidence="2">NADH dehydrogenase subunit 6</fullName>
    </submittedName>
</protein>
<dbReference type="InterPro" id="IPR042106">
    <property type="entry name" value="Nuo/plastoQ_OxRdtase_6_NuoJ"/>
</dbReference>
<dbReference type="EMBL" id="KT028770">
    <property type="protein sequence ID" value="AMA34321.1"/>
    <property type="molecule type" value="Genomic_DNA"/>
</dbReference>
<dbReference type="GeneID" id="33374202"/>
<reference evidence="2" key="1">
    <citation type="submission" date="2015-06" db="EMBL/GenBank/DDBJ databases">
        <title>Sequence Analysis of the Complete Mitochondrial Genome of Caryophyllaeus brachycollis in Cyprinus carpioauratus.</title>
        <authorList>
            <person name="Fang R."/>
            <person name="Chen L."/>
        </authorList>
    </citation>
    <scope>NUCLEOTIDE SEQUENCE</scope>
</reference>
<dbReference type="AlphaFoldDB" id="A0A342K6E6"/>
<geneLocation type="mitochondrion" evidence="2"/>
<accession>A0A342K6E6</accession>
<organism evidence="2">
    <name type="scientific">Caryophyllaeus brachycollis</name>
    <dbReference type="NCBI Taxonomy" id="1157996"/>
    <lineage>
        <taxon>Eukaryota</taxon>
        <taxon>Metazoa</taxon>
        <taxon>Spiralia</taxon>
        <taxon>Lophotrochozoa</taxon>
        <taxon>Platyhelminthes</taxon>
        <taxon>Cestoda</taxon>
        <taxon>Eucestoda</taxon>
        <taxon>Caryophyllidea</taxon>
        <taxon>Caryophyllaeidae</taxon>
        <taxon>Caryophyllaeus</taxon>
    </lineage>
</organism>
<keyword evidence="2" id="KW-0496">Mitochondrion</keyword>
<proteinExistence type="predicted"/>
<feature type="transmembrane region" description="Helical" evidence="1">
    <location>
        <begin position="126"/>
        <end position="146"/>
    </location>
</feature>
<sequence length="152" mass="16849">MISLVSILLSLYFFSSCLFLAHTHCIFYCLLLVVSCCISALIVYFVLGFSWYSLLLCLVYIGGVYVLFVFVSVRTPNSTPTTYSSWWGVLVCMWGSIVSLISTSSIKLSEIEASHSLCNLAEGNTYICLCATLLFGFMVISATMSVNPGFYR</sequence>
<dbReference type="RefSeq" id="YP_009407700.1">
    <property type="nucleotide sequence ID" value="NC_035430.1"/>
</dbReference>
<keyword evidence="1" id="KW-0472">Membrane</keyword>
<dbReference type="CTD" id="4541"/>
<feature type="transmembrane region" description="Helical" evidence="1">
    <location>
        <begin position="85"/>
        <end position="106"/>
    </location>
</feature>
<evidence type="ECO:0000313" key="2">
    <source>
        <dbReference type="EMBL" id="AMA34321.1"/>
    </source>
</evidence>
<keyword evidence="1" id="KW-0812">Transmembrane</keyword>
<dbReference type="Gene3D" id="1.20.120.1200">
    <property type="entry name" value="NADH-ubiquinone/plastoquinone oxidoreductase chain 6, subunit NuoJ"/>
    <property type="match status" value="1"/>
</dbReference>
<feature type="transmembrane region" description="Helical" evidence="1">
    <location>
        <begin position="25"/>
        <end position="47"/>
    </location>
</feature>
<gene>
    <name evidence="2" type="primary">ND6</name>
</gene>
<evidence type="ECO:0000256" key="1">
    <source>
        <dbReference type="SAM" id="Phobius"/>
    </source>
</evidence>